<evidence type="ECO:0000256" key="1">
    <source>
        <dbReference type="ARBA" id="ARBA00022598"/>
    </source>
</evidence>
<evidence type="ECO:0000313" key="3">
    <source>
        <dbReference type="EMBL" id="QOS38976.1"/>
    </source>
</evidence>
<dbReference type="InterPro" id="IPR008988">
    <property type="entry name" value="Transcriptional_repressor_C"/>
</dbReference>
<dbReference type="EC" id="6.3.4.15" evidence="3"/>
<dbReference type="GO" id="GO:0005737">
    <property type="term" value="C:cytoplasm"/>
    <property type="evidence" value="ECO:0007669"/>
    <property type="project" value="TreeGrafter"/>
</dbReference>
<reference evidence="3 4" key="1">
    <citation type="submission" date="2018-08" db="EMBL/GenBank/DDBJ databases">
        <title>The first complete genome of Treponema rectale (CHPAT), a commensal spirochete of the bovine rectum.</title>
        <authorList>
            <person name="Staton G.J."/>
            <person name="Clegg S.R."/>
            <person name="Carter S.D."/>
            <person name="Radford A.D."/>
            <person name="Darby A."/>
            <person name="Hall N."/>
            <person name="Birtles R.J."/>
            <person name="Evans N.J."/>
        </authorList>
    </citation>
    <scope>NUCLEOTIDE SEQUENCE [LARGE SCALE GENOMIC DNA]</scope>
    <source>
        <strain evidence="3 4">CHPA</strain>
    </source>
</reference>
<dbReference type="AlphaFoldDB" id="A0A7M1XHT3"/>
<dbReference type="SUPFAM" id="SSF50037">
    <property type="entry name" value="C-terminal domain of transcriptional repressors"/>
    <property type="match status" value="1"/>
</dbReference>
<organism evidence="3 4">
    <name type="scientific">Treponema rectale</name>
    <dbReference type="NCBI Taxonomy" id="744512"/>
    <lineage>
        <taxon>Bacteria</taxon>
        <taxon>Pseudomonadati</taxon>
        <taxon>Spirochaetota</taxon>
        <taxon>Spirochaetia</taxon>
        <taxon>Spirochaetales</taxon>
        <taxon>Treponemataceae</taxon>
        <taxon>Treponema</taxon>
    </lineage>
</organism>
<dbReference type="InterPro" id="IPR045864">
    <property type="entry name" value="aa-tRNA-synth_II/BPL/LPL"/>
</dbReference>
<dbReference type="EMBL" id="CP031517">
    <property type="protein sequence ID" value="QOS38976.1"/>
    <property type="molecule type" value="Genomic_DNA"/>
</dbReference>
<proteinExistence type="predicted"/>
<dbReference type="Pfam" id="PF03099">
    <property type="entry name" value="BPL_LplA_LipB"/>
    <property type="match status" value="1"/>
</dbReference>
<evidence type="ECO:0000259" key="2">
    <source>
        <dbReference type="PROSITE" id="PS51733"/>
    </source>
</evidence>
<accession>A0A7M1XHT3</accession>
<dbReference type="SUPFAM" id="SSF55681">
    <property type="entry name" value="Class II aaRS and biotin synthetases"/>
    <property type="match status" value="1"/>
</dbReference>
<evidence type="ECO:0000313" key="4">
    <source>
        <dbReference type="Proteomes" id="UP000593591"/>
    </source>
</evidence>
<dbReference type="PROSITE" id="PS51733">
    <property type="entry name" value="BPL_LPL_CATALYTIC"/>
    <property type="match status" value="1"/>
</dbReference>
<dbReference type="PANTHER" id="PTHR12835:SF5">
    <property type="entry name" value="BIOTIN--PROTEIN LIGASE"/>
    <property type="match status" value="1"/>
</dbReference>
<dbReference type="KEGG" id="trc:DYE49_00285"/>
<gene>
    <name evidence="3" type="ORF">DYE49_00285</name>
</gene>
<dbReference type="CDD" id="cd16442">
    <property type="entry name" value="BPL"/>
    <property type="match status" value="1"/>
</dbReference>
<dbReference type="PANTHER" id="PTHR12835">
    <property type="entry name" value="BIOTIN PROTEIN LIGASE"/>
    <property type="match status" value="1"/>
</dbReference>
<name>A0A7M1XHT3_9SPIR</name>
<sequence>MHKYLYFEEIDSTNTFLKNHYEELDDQTVVQAGHQTKGKGRLGRTWNDDSSSLVFSILLKDHLDASRLDLLPLLCGAAMVKTLEEEGIPSNIKWPNDIIIQDKKCTGILLEAIHEEGVKAVIIGIGVNLNDESFPSDLTFKAISLHQVTSKVYDSRVVLTNFMKNFDLFYQQFLDRDDSFMEVVKSHSYLDGKRVYLNYYGEDQHGTVLSIAEDGTLKVRLNDKEVFLNSGEVTLEKNYN</sequence>
<dbReference type="InterPro" id="IPR004408">
    <property type="entry name" value="Biotin_CoA_COase_ligase"/>
</dbReference>
<dbReference type="NCBIfam" id="TIGR00121">
    <property type="entry name" value="birA_ligase"/>
    <property type="match status" value="1"/>
</dbReference>
<dbReference type="InterPro" id="IPR004143">
    <property type="entry name" value="BPL_LPL_catalytic"/>
</dbReference>
<dbReference type="GO" id="GO:0004077">
    <property type="term" value="F:biotin--[biotin carboxyl-carrier protein] ligase activity"/>
    <property type="evidence" value="ECO:0007669"/>
    <property type="project" value="UniProtKB-EC"/>
</dbReference>
<dbReference type="Gene3D" id="3.30.930.10">
    <property type="entry name" value="Bira Bifunctional Protein, Domain 2"/>
    <property type="match status" value="1"/>
</dbReference>
<keyword evidence="1 3" id="KW-0436">Ligase</keyword>
<protein>
    <submittedName>
        <fullName evidence="3">Biotin--[acetyl-CoA-carboxylase] ligase</fullName>
        <ecNumber evidence="3">6.3.4.15</ecNumber>
    </submittedName>
</protein>
<feature type="domain" description="BPL/LPL catalytic" evidence="2">
    <location>
        <begin position="1"/>
        <end position="174"/>
    </location>
</feature>
<dbReference type="Proteomes" id="UP000593591">
    <property type="component" value="Chromosome"/>
</dbReference>